<evidence type="ECO:0000256" key="1">
    <source>
        <dbReference type="ARBA" id="ARBA00022723"/>
    </source>
</evidence>
<feature type="domain" description="Molybdopterin oxidoreductase" evidence="5">
    <location>
        <begin position="1"/>
        <end position="330"/>
    </location>
</feature>
<dbReference type="InterPro" id="IPR050123">
    <property type="entry name" value="Prok_molybdopt-oxidoreductase"/>
</dbReference>
<feature type="domain" description="Molybdopterin dinucleotide-binding" evidence="6">
    <location>
        <begin position="415"/>
        <end position="516"/>
    </location>
</feature>
<dbReference type="Pfam" id="PF01568">
    <property type="entry name" value="Molydop_binding"/>
    <property type="match status" value="1"/>
</dbReference>
<dbReference type="GO" id="GO:0022904">
    <property type="term" value="P:respiratory electron transport chain"/>
    <property type="evidence" value="ECO:0007669"/>
    <property type="project" value="TreeGrafter"/>
</dbReference>
<dbReference type="Gene3D" id="3.40.50.740">
    <property type="match status" value="1"/>
</dbReference>
<sequence length="527" mass="59122">MTNAISEVEGNEVLFIIGSNATEAHPIIGNKMKKAVKNGSKLIVIDPRRTELAEMATIWLPLNSGTDAALVNGLMYIIVKENWHDKEFIESRCTGFAQILEVIEKYPPEVVSRITGISEEMLYETAKLYTSTKKAGIFYTLGITEHTTGTANVMNLANLAMLTGHLGVENSGINPLRGQNNVQGACDMGALPNTYPGYQNVMDDKSREFFEEVWNVELSPNNGLRIPEMLDEAFAGNVKAMYIMGEDPVLTDPDANHVKKSLSNLDFLVVQDLFLTETAKFADVVLPATSYAEKDGTFTNTERRVQRVRKAVEAPGECRLDWKILCDVAKGLGASGFDYKNSEEIFNEIRKTTPSYRGITYERIDKVGLQWPCPTEEHPGTPYLHKGVFPRGKGWMIPVEYEEPAELVCEDYPILLSTGRMLYHYNIMTRHSKKLDDIRPHELAEINPADAEKLGLKEEDFVRVTSRRGSILTRVTITDKVKPGMMFMTFHYKESPVNELTNSAFDPITKTAEYKISAVRVEKAENI</sequence>
<dbReference type="GO" id="GO:0043546">
    <property type="term" value="F:molybdopterin cofactor binding"/>
    <property type="evidence" value="ECO:0007669"/>
    <property type="project" value="InterPro"/>
</dbReference>
<dbReference type="GO" id="GO:0051536">
    <property type="term" value="F:iron-sulfur cluster binding"/>
    <property type="evidence" value="ECO:0007669"/>
    <property type="project" value="UniProtKB-KW"/>
</dbReference>
<keyword evidence="8" id="KW-1185">Reference proteome</keyword>
<dbReference type="Pfam" id="PF00384">
    <property type="entry name" value="Molybdopterin"/>
    <property type="match status" value="1"/>
</dbReference>
<gene>
    <name evidence="7" type="ORF">SAMN02745784_00732</name>
</gene>
<dbReference type="Gene3D" id="3.40.228.10">
    <property type="entry name" value="Dimethylsulfoxide Reductase, domain 2"/>
    <property type="match status" value="1"/>
</dbReference>
<evidence type="ECO:0000313" key="7">
    <source>
        <dbReference type="EMBL" id="SHE45180.1"/>
    </source>
</evidence>
<keyword evidence="4" id="KW-0411">Iron-sulfur</keyword>
<name>A0A1M4TL45_9FIRM</name>
<dbReference type="GO" id="GO:0016020">
    <property type="term" value="C:membrane"/>
    <property type="evidence" value="ECO:0007669"/>
    <property type="project" value="TreeGrafter"/>
</dbReference>
<dbReference type="PROSITE" id="PS00490">
    <property type="entry name" value="MOLYBDOPTERIN_PROK_2"/>
    <property type="match status" value="1"/>
</dbReference>
<dbReference type="InterPro" id="IPR006656">
    <property type="entry name" value="Mopterin_OxRdtase"/>
</dbReference>
<dbReference type="GO" id="GO:0003954">
    <property type="term" value="F:NADH dehydrogenase activity"/>
    <property type="evidence" value="ECO:0007669"/>
    <property type="project" value="TreeGrafter"/>
</dbReference>
<dbReference type="InterPro" id="IPR041925">
    <property type="entry name" value="CT_Formate-Dh_H"/>
</dbReference>
<dbReference type="InterPro" id="IPR009010">
    <property type="entry name" value="Asp_de-COase-like_dom_sf"/>
</dbReference>
<organism evidence="7 8">
    <name type="scientific">Tissierella praeacuta DSM 18095</name>
    <dbReference type="NCBI Taxonomy" id="1123404"/>
    <lineage>
        <taxon>Bacteria</taxon>
        <taxon>Bacillati</taxon>
        <taxon>Bacillota</taxon>
        <taxon>Tissierellia</taxon>
        <taxon>Tissierellales</taxon>
        <taxon>Tissierellaceae</taxon>
        <taxon>Tissierella</taxon>
    </lineage>
</organism>
<dbReference type="CDD" id="cd02790">
    <property type="entry name" value="MopB_CT_Formate-Dh_H"/>
    <property type="match status" value="1"/>
</dbReference>
<dbReference type="AlphaFoldDB" id="A0A1M4TL45"/>
<keyword evidence="1" id="KW-0479">Metal-binding</keyword>
<keyword evidence="2" id="KW-0560">Oxidoreductase</keyword>
<evidence type="ECO:0000256" key="3">
    <source>
        <dbReference type="ARBA" id="ARBA00023004"/>
    </source>
</evidence>
<keyword evidence="3" id="KW-0408">Iron</keyword>
<evidence type="ECO:0000313" key="8">
    <source>
        <dbReference type="Proteomes" id="UP000184114"/>
    </source>
</evidence>
<dbReference type="InterPro" id="IPR006657">
    <property type="entry name" value="MoPterin_dinucl-bd_dom"/>
</dbReference>
<dbReference type="SUPFAM" id="SSF53706">
    <property type="entry name" value="Formate dehydrogenase/DMSO reductase, domains 1-3"/>
    <property type="match status" value="1"/>
</dbReference>
<dbReference type="Proteomes" id="UP000184114">
    <property type="component" value="Unassembled WGS sequence"/>
</dbReference>
<accession>A0A1M4TL45</accession>
<dbReference type="SUPFAM" id="SSF50692">
    <property type="entry name" value="ADC-like"/>
    <property type="match status" value="1"/>
</dbReference>
<dbReference type="EMBL" id="FQTY01000002">
    <property type="protein sequence ID" value="SHE45180.1"/>
    <property type="molecule type" value="Genomic_DNA"/>
</dbReference>
<dbReference type="GO" id="GO:0046872">
    <property type="term" value="F:metal ion binding"/>
    <property type="evidence" value="ECO:0007669"/>
    <property type="project" value="UniProtKB-KW"/>
</dbReference>
<protein>
    <submittedName>
        <fullName evidence="7">Formate dehydrogenase major subunit</fullName>
    </submittedName>
</protein>
<evidence type="ECO:0000256" key="4">
    <source>
        <dbReference type="ARBA" id="ARBA00023014"/>
    </source>
</evidence>
<dbReference type="PANTHER" id="PTHR43105">
    <property type="entry name" value="RESPIRATORY NITRATE REDUCTASE"/>
    <property type="match status" value="1"/>
</dbReference>
<evidence type="ECO:0000259" key="5">
    <source>
        <dbReference type="Pfam" id="PF00384"/>
    </source>
</evidence>
<dbReference type="Gene3D" id="2.40.40.20">
    <property type="match status" value="1"/>
</dbReference>
<reference evidence="8" key="1">
    <citation type="submission" date="2016-11" db="EMBL/GenBank/DDBJ databases">
        <authorList>
            <person name="Varghese N."/>
            <person name="Submissions S."/>
        </authorList>
    </citation>
    <scope>NUCLEOTIDE SEQUENCE [LARGE SCALE GENOMIC DNA]</scope>
    <source>
        <strain evidence="8">DSM 18095</strain>
    </source>
</reference>
<proteinExistence type="predicted"/>
<dbReference type="PANTHER" id="PTHR43105:SF14">
    <property type="entry name" value="FORMATE DEHYDROGENASE H"/>
    <property type="match status" value="1"/>
</dbReference>
<dbReference type="InterPro" id="IPR006655">
    <property type="entry name" value="Mopterin_OxRdtase_prok_CS"/>
</dbReference>
<evidence type="ECO:0000256" key="2">
    <source>
        <dbReference type="ARBA" id="ARBA00023002"/>
    </source>
</evidence>
<dbReference type="STRING" id="1123404.SAMN02745784_00732"/>
<evidence type="ECO:0000259" key="6">
    <source>
        <dbReference type="Pfam" id="PF01568"/>
    </source>
</evidence>